<evidence type="ECO:0000313" key="2">
    <source>
        <dbReference type="Proteomes" id="UP000823405"/>
    </source>
</evidence>
<dbReference type="Proteomes" id="UP000823405">
    <property type="component" value="Unassembled WGS sequence"/>
</dbReference>
<dbReference type="AlphaFoldDB" id="A0A9P6QMC7"/>
<accession>A0A9P6QMC7</accession>
<proteinExistence type="predicted"/>
<protein>
    <submittedName>
        <fullName evidence="1">Uncharacterized protein</fullName>
    </submittedName>
</protein>
<gene>
    <name evidence="1" type="ORF">BGZ97_008298</name>
</gene>
<evidence type="ECO:0000313" key="1">
    <source>
        <dbReference type="EMBL" id="KAG0284116.1"/>
    </source>
</evidence>
<feature type="non-terminal residue" evidence="1">
    <location>
        <position position="61"/>
    </location>
</feature>
<reference evidence="1" key="1">
    <citation type="journal article" date="2020" name="Fungal Divers.">
        <title>Resolving the Mortierellaceae phylogeny through synthesis of multi-gene phylogenetics and phylogenomics.</title>
        <authorList>
            <person name="Vandepol N."/>
            <person name="Liber J."/>
            <person name="Desiro A."/>
            <person name="Na H."/>
            <person name="Kennedy M."/>
            <person name="Barry K."/>
            <person name="Grigoriev I.V."/>
            <person name="Miller A.N."/>
            <person name="O'Donnell K."/>
            <person name="Stajich J.E."/>
            <person name="Bonito G."/>
        </authorList>
    </citation>
    <scope>NUCLEOTIDE SEQUENCE</scope>
    <source>
        <strain evidence="1">NVP60</strain>
    </source>
</reference>
<name>A0A9P6QMC7_9FUNG</name>
<organism evidence="1 2">
    <name type="scientific">Linnemannia gamsii</name>
    <dbReference type="NCBI Taxonomy" id="64522"/>
    <lineage>
        <taxon>Eukaryota</taxon>
        <taxon>Fungi</taxon>
        <taxon>Fungi incertae sedis</taxon>
        <taxon>Mucoromycota</taxon>
        <taxon>Mortierellomycotina</taxon>
        <taxon>Mortierellomycetes</taxon>
        <taxon>Mortierellales</taxon>
        <taxon>Mortierellaceae</taxon>
        <taxon>Linnemannia</taxon>
    </lineage>
</organism>
<comment type="caution">
    <text evidence="1">The sequence shown here is derived from an EMBL/GenBank/DDBJ whole genome shotgun (WGS) entry which is preliminary data.</text>
</comment>
<dbReference type="EMBL" id="JAAAIN010003766">
    <property type="protein sequence ID" value="KAG0284116.1"/>
    <property type="molecule type" value="Genomic_DNA"/>
</dbReference>
<sequence>MSKLAEMDLAVAGVLRLVDEALKNIPLARRRVLFAMGNATFRTGFNLASVHQTFLRRLQQK</sequence>
<dbReference type="OrthoDB" id="2333153at2759"/>
<keyword evidence="2" id="KW-1185">Reference proteome</keyword>